<dbReference type="AlphaFoldDB" id="A0A166RS60"/>
<name>A0A166RS60_9AGAM</name>
<reference evidence="1 2" key="1">
    <citation type="journal article" date="2016" name="Mol. Biol. Evol.">
        <title>Comparative Genomics of Early-Diverging Mushroom-Forming Fungi Provides Insights into the Origins of Lignocellulose Decay Capabilities.</title>
        <authorList>
            <person name="Nagy L.G."/>
            <person name="Riley R."/>
            <person name="Tritt A."/>
            <person name="Adam C."/>
            <person name="Daum C."/>
            <person name="Floudas D."/>
            <person name="Sun H."/>
            <person name="Yadav J.S."/>
            <person name="Pangilinan J."/>
            <person name="Larsson K.H."/>
            <person name="Matsuura K."/>
            <person name="Barry K."/>
            <person name="Labutti K."/>
            <person name="Kuo R."/>
            <person name="Ohm R.A."/>
            <person name="Bhattacharya S.S."/>
            <person name="Shirouzu T."/>
            <person name="Yoshinaga Y."/>
            <person name="Martin F.M."/>
            <person name="Grigoriev I.V."/>
            <person name="Hibbett D.S."/>
        </authorList>
    </citation>
    <scope>NUCLEOTIDE SEQUENCE [LARGE SCALE GENOMIC DNA]</scope>
    <source>
        <strain evidence="1 2">CBS 109695</strain>
    </source>
</reference>
<protein>
    <submittedName>
        <fullName evidence="1">Uncharacterized protein</fullName>
    </submittedName>
</protein>
<evidence type="ECO:0000313" key="2">
    <source>
        <dbReference type="Proteomes" id="UP000076532"/>
    </source>
</evidence>
<dbReference type="Proteomes" id="UP000076532">
    <property type="component" value="Unassembled WGS sequence"/>
</dbReference>
<sequence>MRSRCMQMHSTLRAPNHSGPRCRATFQGLLLRASGDAMISQIVHIGPSMSYFCAAADTASTWSRDPHSSPEKPMIILSNEVPNNLLPSLTVICLSWPKFQTLRHHHPMASGEVIRRAYPNLHADRAM</sequence>
<organism evidence="1 2">
    <name type="scientific">Athelia psychrophila</name>
    <dbReference type="NCBI Taxonomy" id="1759441"/>
    <lineage>
        <taxon>Eukaryota</taxon>
        <taxon>Fungi</taxon>
        <taxon>Dikarya</taxon>
        <taxon>Basidiomycota</taxon>
        <taxon>Agaricomycotina</taxon>
        <taxon>Agaricomycetes</taxon>
        <taxon>Agaricomycetidae</taxon>
        <taxon>Atheliales</taxon>
        <taxon>Atheliaceae</taxon>
        <taxon>Athelia</taxon>
    </lineage>
</organism>
<proteinExistence type="predicted"/>
<dbReference type="EMBL" id="KV417502">
    <property type="protein sequence ID" value="KZP28594.1"/>
    <property type="molecule type" value="Genomic_DNA"/>
</dbReference>
<gene>
    <name evidence="1" type="ORF">FIBSPDRAFT_244442</name>
</gene>
<evidence type="ECO:0000313" key="1">
    <source>
        <dbReference type="EMBL" id="KZP28594.1"/>
    </source>
</evidence>
<keyword evidence="2" id="KW-1185">Reference proteome</keyword>
<accession>A0A166RS60</accession>